<dbReference type="EMBL" id="FQXT01000001">
    <property type="protein sequence ID" value="SHH62750.1"/>
    <property type="molecule type" value="Genomic_DNA"/>
</dbReference>
<dbReference type="GO" id="GO:0019363">
    <property type="term" value="P:pyridine nucleotide biosynthetic process"/>
    <property type="evidence" value="ECO:0007669"/>
    <property type="project" value="UniProtKB-KW"/>
</dbReference>
<reference evidence="10 13" key="3">
    <citation type="submission" date="2018-07" db="EMBL/GenBank/DDBJ databases">
        <title>Leeuwenhoekiella genomics.</title>
        <authorList>
            <person name="Tahon G."/>
            <person name="Willems A."/>
        </authorList>
    </citation>
    <scope>NUCLEOTIDE SEQUENCE [LARGE SCALE GENOMIC DNA]</scope>
    <source>
        <strain evidence="10 13">LMG 24856</strain>
    </source>
</reference>
<sequence>MKALVIIDMQNDFMPGGALAVPGGDQIIPLVNKLQEKFDLVIATQDWHPENHSSFADNHHDKENFDTTVIDGLEQTLWPVHCVQTTDGADFHPHMNAARIEAIFRKGTDPAIDSYSGFYDNAHKKATGLTGYLKGKGVTSLYFCGLAAEYCVSFSVLDAIEEGFKVTLYEDATRALDEAAFEKMKTQIIEKGGRLKLAGELV</sequence>
<dbReference type="Gene3D" id="3.40.50.850">
    <property type="entry name" value="Isochorismatase-like"/>
    <property type="match status" value="1"/>
</dbReference>
<gene>
    <name evidence="10" type="ORF">DSM01_3173</name>
    <name evidence="11" type="ORF">SAMN04487999_0689</name>
</gene>
<dbReference type="Pfam" id="PF00857">
    <property type="entry name" value="Isochorismatase"/>
    <property type="match status" value="1"/>
</dbReference>
<dbReference type="Proteomes" id="UP000184240">
    <property type="component" value="Unassembled WGS sequence"/>
</dbReference>
<dbReference type="InterPro" id="IPR036380">
    <property type="entry name" value="Isochorismatase-like_sf"/>
</dbReference>
<feature type="domain" description="Isochorismatase-like" evidence="9">
    <location>
        <begin position="3"/>
        <end position="185"/>
    </location>
</feature>
<dbReference type="GO" id="GO:0008936">
    <property type="term" value="F:nicotinamidase activity"/>
    <property type="evidence" value="ECO:0007669"/>
    <property type="project" value="UniProtKB-EC"/>
</dbReference>
<dbReference type="Proteomes" id="UP000290037">
    <property type="component" value="Unassembled WGS sequence"/>
</dbReference>
<dbReference type="SUPFAM" id="SSF52499">
    <property type="entry name" value="Isochorismatase-like hydrolases"/>
    <property type="match status" value="1"/>
</dbReference>
<keyword evidence="3" id="KW-0479">Metal-binding</keyword>
<dbReference type="InterPro" id="IPR052347">
    <property type="entry name" value="Isochorismatase_Nicotinamidase"/>
</dbReference>
<dbReference type="PANTHER" id="PTHR11080">
    <property type="entry name" value="PYRAZINAMIDASE/NICOTINAMIDASE"/>
    <property type="match status" value="1"/>
</dbReference>
<organism evidence="11 12">
    <name type="scientific">Leeuwenhoekiella palythoae</name>
    <dbReference type="NCBI Taxonomy" id="573501"/>
    <lineage>
        <taxon>Bacteria</taxon>
        <taxon>Pseudomonadati</taxon>
        <taxon>Bacteroidota</taxon>
        <taxon>Flavobacteriia</taxon>
        <taxon>Flavobacteriales</taxon>
        <taxon>Flavobacteriaceae</taxon>
        <taxon>Leeuwenhoekiella</taxon>
    </lineage>
</organism>
<dbReference type="CDD" id="cd01011">
    <property type="entry name" value="nicotinamidase"/>
    <property type="match status" value="1"/>
</dbReference>
<dbReference type="InterPro" id="IPR000868">
    <property type="entry name" value="Isochorismatase-like_dom"/>
</dbReference>
<dbReference type="FunFam" id="3.40.50.850:FF:000006">
    <property type="entry name" value="Bifunctional pyrazinamidase/nicotinamidase"/>
    <property type="match status" value="1"/>
</dbReference>
<dbReference type="OrthoDB" id="9791276at2"/>
<dbReference type="NCBIfam" id="NF008623">
    <property type="entry name" value="PRK11609.1"/>
    <property type="match status" value="1"/>
</dbReference>
<evidence type="ECO:0000313" key="12">
    <source>
        <dbReference type="Proteomes" id="UP000184240"/>
    </source>
</evidence>
<reference evidence="11" key="1">
    <citation type="submission" date="2016-11" db="EMBL/GenBank/DDBJ databases">
        <authorList>
            <person name="Jaros S."/>
            <person name="Januszkiewicz K."/>
            <person name="Wedrychowicz H."/>
        </authorList>
    </citation>
    <scope>NUCLEOTIDE SEQUENCE [LARGE SCALE GENOMIC DNA]</scope>
    <source>
        <strain evidence="11">DSM 19859</strain>
    </source>
</reference>
<protein>
    <recommendedName>
        <fullName evidence="8">Nicotinamidase</fullName>
        <ecNumber evidence="6">3.5.1.19</ecNumber>
    </recommendedName>
    <alternativeName>
        <fullName evidence="7">Nicotinamide deamidase</fullName>
    </alternativeName>
</protein>
<evidence type="ECO:0000256" key="2">
    <source>
        <dbReference type="ARBA" id="ARBA00022642"/>
    </source>
</evidence>
<evidence type="ECO:0000256" key="4">
    <source>
        <dbReference type="ARBA" id="ARBA00022801"/>
    </source>
</evidence>
<evidence type="ECO:0000259" key="9">
    <source>
        <dbReference type="Pfam" id="PF00857"/>
    </source>
</evidence>
<keyword evidence="2" id="KW-0662">Pyridine nucleotide biosynthesis</keyword>
<proteinExistence type="inferred from homology"/>
<dbReference type="PANTHER" id="PTHR11080:SF2">
    <property type="entry name" value="LD05707P"/>
    <property type="match status" value="1"/>
</dbReference>
<evidence type="ECO:0000256" key="6">
    <source>
        <dbReference type="ARBA" id="ARBA00039017"/>
    </source>
</evidence>
<evidence type="ECO:0000313" key="11">
    <source>
        <dbReference type="EMBL" id="SHH62750.1"/>
    </source>
</evidence>
<dbReference type="EMBL" id="QOVN01000009">
    <property type="protein sequence ID" value="RXG27100.1"/>
    <property type="molecule type" value="Genomic_DNA"/>
</dbReference>
<dbReference type="STRING" id="573501.SAMN04487999_0689"/>
<keyword evidence="4" id="KW-0378">Hydrolase</keyword>
<evidence type="ECO:0000256" key="5">
    <source>
        <dbReference type="ARBA" id="ARBA00037900"/>
    </source>
</evidence>
<reference evidence="12" key="2">
    <citation type="submission" date="2016-11" db="EMBL/GenBank/DDBJ databases">
        <authorList>
            <person name="Varghese N."/>
            <person name="Submissions S."/>
        </authorList>
    </citation>
    <scope>NUCLEOTIDE SEQUENCE [LARGE SCALE GENOMIC DNA]</scope>
    <source>
        <strain evidence="12">DSM 19859</strain>
    </source>
</reference>
<evidence type="ECO:0000256" key="1">
    <source>
        <dbReference type="ARBA" id="ARBA00006336"/>
    </source>
</evidence>
<evidence type="ECO:0000256" key="8">
    <source>
        <dbReference type="ARBA" id="ARBA00072277"/>
    </source>
</evidence>
<dbReference type="AlphaFoldDB" id="A0A1M5UIK9"/>
<keyword evidence="13" id="KW-1185">Reference proteome</keyword>
<accession>A0A1M5UIK9</accession>
<name>A0A1M5UIK9_9FLAO</name>
<evidence type="ECO:0000313" key="13">
    <source>
        <dbReference type="Proteomes" id="UP000290037"/>
    </source>
</evidence>
<comment type="pathway">
    <text evidence="5">Cofactor biosynthesis; nicotinate biosynthesis; nicotinate from nicotinamide: step 1/1.</text>
</comment>
<dbReference type="EC" id="3.5.1.19" evidence="6"/>
<dbReference type="GO" id="GO:0046872">
    <property type="term" value="F:metal ion binding"/>
    <property type="evidence" value="ECO:0007669"/>
    <property type="project" value="UniProtKB-KW"/>
</dbReference>
<dbReference type="RefSeq" id="WP_072980348.1">
    <property type="nucleotide sequence ID" value="NZ_FQXT01000001.1"/>
</dbReference>
<evidence type="ECO:0000313" key="10">
    <source>
        <dbReference type="EMBL" id="RXG27100.1"/>
    </source>
</evidence>
<evidence type="ECO:0000256" key="3">
    <source>
        <dbReference type="ARBA" id="ARBA00022723"/>
    </source>
</evidence>
<evidence type="ECO:0000256" key="7">
    <source>
        <dbReference type="ARBA" id="ARBA00043224"/>
    </source>
</evidence>
<comment type="similarity">
    <text evidence="1">Belongs to the isochorismatase family.</text>
</comment>